<gene>
    <name evidence="1" type="ORF">BAE44_0009383</name>
</gene>
<dbReference type="AlphaFoldDB" id="A0A1E5VWW7"/>
<keyword evidence="2" id="KW-1185">Reference proteome</keyword>
<dbReference type="Proteomes" id="UP000095767">
    <property type="component" value="Unassembled WGS sequence"/>
</dbReference>
<protein>
    <submittedName>
        <fullName evidence="1">Uncharacterized protein</fullName>
    </submittedName>
</protein>
<name>A0A1E5VWW7_9POAL</name>
<sequence>LHASFLMETLSALWMQTCVVVSTWRKLKGFARLHVGVLIGPQWSSPFDFSPGYSTPRAEKERTSSPASIQPIPPLCALSAALRGGGLC</sequence>
<dbReference type="EMBL" id="LWDX02027289">
    <property type="protein sequence ID" value="OEL29598.1"/>
    <property type="molecule type" value="Genomic_DNA"/>
</dbReference>
<accession>A0A1E5VWW7</accession>
<evidence type="ECO:0000313" key="1">
    <source>
        <dbReference type="EMBL" id="OEL29598.1"/>
    </source>
</evidence>
<feature type="non-terminal residue" evidence="1">
    <location>
        <position position="1"/>
    </location>
</feature>
<evidence type="ECO:0000313" key="2">
    <source>
        <dbReference type="Proteomes" id="UP000095767"/>
    </source>
</evidence>
<proteinExistence type="predicted"/>
<comment type="caution">
    <text evidence="1">The sequence shown here is derived from an EMBL/GenBank/DDBJ whole genome shotgun (WGS) entry which is preliminary data.</text>
</comment>
<organism evidence="1 2">
    <name type="scientific">Dichanthelium oligosanthes</name>
    <dbReference type="NCBI Taxonomy" id="888268"/>
    <lineage>
        <taxon>Eukaryota</taxon>
        <taxon>Viridiplantae</taxon>
        <taxon>Streptophyta</taxon>
        <taxon>Embryophyta</taxon>
        <taxon>Tracheophyta</taxon>
        <taxon>Spermatophyta</taxon>
        <taxon>Magnoliopsida</taxon>
        <taxon>Liliopsida</taxon>
        <taxon>Poales</taxon>
        <taxon>Poaceae</taxon>
        <taxon>PACMAD clade</taxon>
        <taxon>Panicoideae</taxon>
        <taxon>Panicodae</taxon>
        <taxon>Paniceae</taxon>
        <taxon>Dichantheliinae</taxon>
        <taxon>Dichanthelium</taxon>
    </lineage>
</organism>
<reference evidence="1 2" key="1">
    <citation type="submission" date="2016-09" db="EMBL/GenBank/DDBJ databases">
        <title>The draft genome of Dichanthelium oligosanthes: A C3 panicoid grass species.</title>
        <authorList>
            <person name="Studer A.J."/>
            <person name="Schnable J.C."/>
            <person name="Brutnell T.P."/>
        </authorList>
    </citation>
    <scope>NUCLEOTIDE SEQUENCE [LARGE SCALE GENOMIC DNA]</scope>
    <source>
        <strain evidence="2">cv. Kellogg 1175</strain>
        <tissue evidence="1">Leaf</tissue>
    </source>
</reference>